<name>A0A0F8YMF5_9ZZZZ</name>
<dbReference type="EMBL" id="LAZR01068632">
    <property type="protein sequence ID" value="KKK49276.1"/>
    <property type="molecule type" value="Genomic_DNA"/>
</dbReference>
<comment type="caution">
    <text evidence="1">The sequence shown here is derived from an EMBL/GenBank/DDBJ whole genome shotgun (WGS) entry which is preliminary data.</text>
</comment>
<organism evidence="1">
    <name type="scientific">marine sediment metagenome</name>
    <dbReference type="NCBI Taxonomy" id="412755"/>
    <lineage>
        <taxon>unclassified sequences</taxon>
        <taxon>metagenomes</taxon>
        <taxon>ecological metagenomes</taxon>
    </lineage>
</organism>
<evidence type="ECO:0000313" key="1">
    <source>
        <dbReference type="EMBL" id="KKK49276.1"/>
    </source>
</evidence>
<dbReference type="AlphaFoldDB" id="A0A0F8YMF5"/>
<proteinExistence type="predicted"/>
<accession>A0A0F8YMF5</accession>
<protein>
    <recommendedName>
        <fullName evidence="2">Helicase ATP-binding domain-containing protein</fullName>
    </recommendedName>
</protein>
<gene>
    <name evidence="1" type="ORF">LCGC14_3136710</name>
</gene>
<dbReference type="SUPFAM" id="SSF52540">
    <property type="entry name" value="P-loop containing nucleoside triphosphate hydrolases"/>
    <property type="match status" value="1"/>
</dbReference>
<sequence>MSYKDFLKSKITTYQDSGFDIDESKLNKNLFPFQKICVKTALKKGKYALFLDTGLGKTICQLEWGNQVSIHTNKPVLFLAPLAVSGQTIQEGKKFGIHVEKLKSDVSGQGLYITNYEQLPNIDCSRFSGIVLDESSILKNYTGTYKRLIIKEFQHTQYKLACTAT</sequence>
<dbReference type="Gene3D" id="3.40.50.300">
    <property type="entry name" value="P-loop containing nucleotide triphosphate hydrolases"/>
    <property type="match status" value="1"/>
</dbReference>
<evidence type="ECO:0008006" key="2">
    <source>
        <dbReference type="Google" id="ProtNLM"/>
    </source>
</evidence>
<dbReference type="InterPro" id="IPR027417">
    <property type="entry name" value="P-loop_NTPase"/>
</dbReference>
<feature type="non-terminal residue" evidence="1">
    <location>
        <position position="165"/>
    </location>
</feature>
<reference evidence="1" key="1">
    <citation type="journal article" date="2015" name="Nature">
        <title>Complex archaea that bridge the gap between prokaryotes and eukaryotes.</title>
        <authorList>
            <person name="Spang A."/>
            <person name="Saw J.H."/>
            <person name="Jorgensen S.L."/>
            <person name="Zaremba-Niedzwiedzka K."/>
            <person name="Martijn J."/>
            <person name="Lind A.E."/>
            <person name="van Eijk R."/>
            <person name="Schleper C."/>
            <person name="Guy L."/>
            <person name="Ettema T.J."/>
        </authorList>
    </citation>
    <scope>NUCLEOTIDE SEQUENCE</scope>
</reference>